<dbReference type="Proteomes" id="UP000252355">
    <property type="component" value="Unassembled WGS sequence"/>
</dbReference>
<reference evidence="5 6" key="1">
    <citation type="submission" date="2018-05" db="EMBL/GenBank/DDBJ databases">
        <title>A metagenomic window into the 2 km-deep terrestrial subsurface aquifer revealed taxonomically and functionally diverse microbial community comprising novel uncultured bacterial lineages.</title>
        <authorList>
            <person name="Kadnikov V.V."/>
            <person name="Mardanov A.V."/>
            <person name="Beletsky A.V."/>
            <person name="Banks D."/>
            <person name="Pimenov N.V."/>
            <person name="Frank Y.A."/>
            <person name="Karnachuk O.V."/>
            <person name="Ravin N.V."/>
        </authorList>
    </citation>
    <scope>NUCLEOTIDE SEQUENCE [LARGE SCALE GENOMIC DNA]</scope>
    <source>
        <strain evidence="5">BY5</strain>
    </source>
</reference>
<feature type="compositionally biased region" description="Pro residues" evidence="3">
    <location>
        <begin position="246"/>
        <end position="257"/>
    </location>
</feature>
<evidence type="ECO:0000313" key="5">
    <source>
        <dbReference type="EMBL" id="RCK81595.1"/>
    </source>
</evidence>
<feature type="compositionally biased region" description="Acidic residues" evidence="3">
    <location>
        <begin position="385"/>
        <end position="400"/>
    </location>
</feature>
<dbReference type="AlphaFoldDB" id="A0A367ZTX1"/>
<feature type="chain" id="PRO_5016769561" evidence="4">
    <location>
        <begin position="17"/>
        <end position="407"/>
    </location>
</feature>
<name>A0A367ZTX1_9BACT</name>
<feature type="compositionally biased region" description="Low complexity" evidence="3">
    <location>
        <begin position="331"/>
        <end position="360"/>
    </location>
</feature>
<gene>
    <name evidence="5" type="ORF">OZSIB_0729</name>
</gene>
<dbReference type="PROSITE" id="PS50005">
    <property type="entry name" value="TPR"/>
    <property type="match status" value="2"/>
</dbReference>
<feature type="compositionally biased region" description="Pro residues" evidence="3">
    <location>
        <begin position="361"/>
        <end position="377"/>
    </location>
</feature>
<dbReference type="Gene3D" id="1.25.40.10">
    <property type="entry name" value="Tetratricopeptide repeat domain"/>
    <property type="match status" value="1"/>
</dbReference>
<protein>
    <submittedName>
        <fullName evidence="5">Signal transduction response regulator / Disease resistance domain-containing protein</fullName>
    </submittedName>
</protein>
<evidence type="ECO:0000256" key="4">
    <source>
        <dbReference type="SAM" id="SignalP"/>
    </source>
</evidence>
<comment type="caution">
    <text evidence="5">The sequence shown here is derived from an EMBL/GenBank/DDBJ whole genome shotgun (WGS) entry which is preliminary data.</text>
</comment>
<feature type="repeat" description="TPR" evidence="1">
    <location>
        <begin position="156"/>
        <end position="189"/>
    </location>
</feature>
<dbReference type="SUPFAM" id="SSF48452">
    <property type="entry name" value="TPR-like"/>
    <property type="match status" value="1"/>
</dbReference>
<dbReference type="InterPro" id="IPR011990">
    <property type="entry name" value="TPR-like_helical_dom_sf"/>
</dbReference>
<feature type="coiled-coil region" evidence="2">
    <location>
        <begin position="76"/>
        <end position="103"/>
    </location>
</feature>
<sequence>MTLVLVVAWLSGPLLALKNVCPNCGATAQLDQTHCAKCGRVLNKCLSCGTENKVAEDYCVTCFEPLAEMRILSTIASDVREELRLGASERAQLERELRKLEFQLEKDPANRKVYLYRRARIFRQMDFASREAQAWQEYLKEFPDTPKRRTIEAFLADALRKWGYLFYQQGQREEAMKRFKEAVAANPLCAEAWQWIGRLHSEAKEYQAAGDAYLEALKAKPGDKTSIHFLRGLKRPIPPHLLTAPKTPPTPPAPPATVAPATPSVSPAATPIPPAPPATAPAAPVPSQDPVSAPPPTPNPPTEPAAQPSPPAGLASPASSGQTAPAATGIPAPSTAPGPQSTAAPATPAAPAPVAVAAPAAPLPAPSPGAAPLPSAPASPTSSVGDDDLEHAPATEEEDAPSTGQEG</sequence>
<keyword evidence="2" id="KW-0175">Coiled coil</keyword>
<feature type="signal peptide" evidence="4">
    <location>
        <begin position="1"/>
        <end position="16"/>
    </location>
</feature>
<feature type="compositionally biased region" description="Low complexity" evidence="3">
    <location>
        <begin position="312"/>
        <end position="322"/>
    </location>
</feature>
<feature type="compositionally biased region" description="Low complexity" evidence="3">
    <location>
        <begin position="258"/>
        <end position="269"/>
    </location>
</feature>
<evidence type="ECO:0000256" key="1">
    <source>
        <dbReference type="PROSITE-ProRule" id="PRU00339"/>
    </source>
</evidence>
<keyword evidence="1" id="KW-0802">TPR repeat</keyword>
<evidence type="ECO:0000313" key="6">
    <source>
        <dbReference type="Proteomes" id="UP000252355"/>
    </source>
</evidence>
<dbReference type="SMART" id="SM00028">
    <property type="entry name" value="TPR"/>
    <property type="match status" value="2"/>
</dbReference>
<evidence type="ECO:0000256" key="2">
    <source>
        <dbReference type="SAM" id="Coils"/>
    </source>
</evidence>
<feature type="compositionally biased region" description="Pro residues" evidence="3">
    <location>
        <begin position="270"/>
        <end position="279"/>
    </location>
</feature>
<feature type="compositionally biased region" description="Pro residues" evidence="3">
    <location>
        <begin position="292"/>
        <end position="311"/>
    </location>
</feature>
<proteinExistence type="predicted"/>
<feature type="repeat" description="TPR" evidence="1">
    <location>
        <begin position="190"/>
        <end position="223"/>
    </location>
</feature>
<keyword evidence="4" id="KW-0732">Signal</keyword>
<dbReference type="Pfam" id="PF13432">
    <property type="entry name" value="TPR_16"/>
    <property type="match status" value="1"/>
</dbReference>
<accession>A0A367ZTX1</accession>
<organism evidence="5 6">
    <name type="scientific">Candidatus Ozemobacter sibiricus</name>
    <dbReference type="NCBI Taxonomy" id="2268124"/>
    <lineage>
        <taxon>Bacteria</taxon>
        <taxon>Candidatus Ozemobacteria</taxon>
        <taxon>Candidatus Ozemobacterales</taxon>
        <taxon>Candidatus Ozemobacteraceae</taxon>
        <taxon>Candidatus Ozemobacter</taxon>
    </lineage>
</organism>
<dbReference type="EMBL" id="QOQW01000001">
    <property type="protein sequence ID" value="RCK81595.1"/>
    <property type="molecule type" value="Genomic_DNA"/>
</dbReference>
<feature type="region of interest" description="Disordered" evidence="3">
    <location>
        <begin position="238"/>
        <end position="407"/>
    </location>
</feature>
<evidence type="ECO:0000256" key="3">
    <source>
        <dbReference type="SAM" id="MobiDB-lite"/>
    </source>
</evidence>
<dbReference type="InterPro" id="IPR019734">
    <property type="entry name" value="TPR_rpt"/>
</dbReference>